<dbReference type="InterPro" id="IPR006439">
    <property type="entry name" value="HAD-SF_hydro_IA"/>
</dbReference>
<dbReference type="InterPro" id="IPR023214">
    <property type="entry name" value="HAD_sf"/>
</dbReference>
<gene>
    <name evidence="2" type="ORF">O0235_01860</name>
</gene>
<dbReference type="PANTHER" id="PTHR43316:SF3">
    <property type="entry name" value="HALOACID DEHALOGENASE, TYPE II (AFU_ORTHOLOGUE AFUA_2G07750)-RELATED"/>
    <property type="match status" value="1"/>
</dbReference>
<dbReference type="NCBIfam" id="TIGR01549">
    <property type="entry name" value="HAD-SF-IA-v1"/>
    <property type="match status" value="1"/>
</dbReference>
<dbReference type="PRINTS" id="PR00413">
    <property type="entry name" value="HADHALOGNASE"/>
</dbReference>
<name>A0ABY7M751_9CHLR</name>
<dbReference type="RefSeq" id="WP_270056870.1">
    <property type="nucleotide sequence ID" value="NZ_CP115149.1"/>
</dbReference>
<proteinExistence type="predicted"/>
<dbReference type="Pfam" id="PF00702">
    <property type="entry name" value="Hydrolase"/>
    <property type="match status" value="1"/>
</dbReference>
<dbReference type="EMBL" id="CP115149">
    <property type="protein sequence ID" value="WBL36346.1"/>
    <property type="molecule type" value="Genomic_DNA"/>
</dbReference>
<protein>
    <submittedName>
        <fullName evidence="2">HAD-IA family hydrolase</fullName>
    </submittedName>
</protein>
<dbReference type="InterPro" id="IPR036412">
    <property type="entry name" value="HAD-like_sf"/>
</dbReference>
<dbReference type="SUPFAM" id="SSF56784">
    <property type="entry name" value="HAD-like"/>
    <property type="match status" value="1"/>
</dbReference>
<organism evidence="2 3">
    <name type="scientific">Tepidiforma flava</name>
    <dbReference type="NCBI Taxonomy" id="3004094"/>
    <lineage>
        <taxon>Bacteria</taxon>
        <taxon>Bacillati</taxon>
        <taxon>Chloroflexota</taxon>
        <taxon>Tepidiformia</taxon>
        <taxon>Tepidiformales</taxon>
        <taxon>Tepidiformaceae</taxon>
        <taxon>Tepidiforma</taxon>
    </lineage>
</organism>
<evidence type="ECO:0000256" key="1">
    <source>
        <dbReference type="ARBA" id="ARBA00022801"/>
    </source>
</evidence>
<evidence type="ECO:0000313" key="3">
    <source>
        <dbReference type="Proteomes" id="UP001212803"/>
    </source>
</evidence>
<dbReference type="Gene3D" id="3.40.50.1000">
    <property type="entry name" value="HAD superfamily/HAD-like"/>
    <property type="match status" value="1"/>
</dbReference>
<dbReference type="GO" id="GO:0016787">
    <property type="term" value="F:hydrolase activity"/>
    <property type="evidence" value="ECO:0007669"/>
    <property type="project" value="UniProtKB-KW"/>
</dbReference>
<accession>A0ABY7M751</accession>
<keyword evidence="1 2" id="KW-0378">Hydrolase</keyword>
<evidence type="ECO:0000313" key="2">
    <source>
        <dbReference type="EMBL" id="WBL36346.1"/>
    </source>
</evidence>
<reference evidence="2 3" key="1">
    <citation type="journal article" date="2023" name="ISME J.">
        <title>Thermophilic Dehalococcoidia with unusual traits shed light on an unexpected past.</title>
        <authorList>
            <person name="Palmer M."/>
            <person name="Covington J.K."/>
            <person name="Zhou E.M."/>
            <person name="Thomas S.C."/>
            <person name="Habib N."/>
            <person name="Seymour C.O."/>
            <person name="Lai D."/>
            <person name="Johnston J."/>
            <person name="Hashimi A."/>
            <person name="Jiao J.Y."/>
            <person name="Muok A.R."/>
            <person name="Liu L."/>
            <person name="Xian W.D."/>
            <person name="Zhi X.Y."/>
            <person name="Li M.M."/>
            <person name="Silva L.P."/>
            <person name="Bowen B.P."/>
            <person name="Louie K."/>
            <person name="Briegel A."/>
            <person name="Pett-Ridge J."/>
            <person name="Weber P.K."/>
            <person name="Tocheva E.I."/>
            <person name="Woyke T."/>
            <person name="Northen T.R."/>
            <person name="Mayali X."/>
            <person name="Li W.J."/>
            <person name="Hedlund B.P."/>
        </authorList>
    </citation>
    <scope>NUCLEOTIDE SEQUENCE [LARGE SCALE GENOMIC DNA]</scope>
    <source>
        <strain evidence="2 3">YIM 72310</strain>
    </source>
</reference>
<keyword evidence="3" id="KW-1185">Reference proteome</keyword>
<sequence>MDGAMRAARAGDLAEPDYAAVAAEAAAALGVRLDRGLAAAFLEAIYVSGAEGGKAAYPDARPTLEALRARGFRLGIVTNRAFGGERFRADLREAGLDIDWDVIAVSVEVGYLKPHPRLFEAALDALGLAPAEAAMVGNSLAEDIAGAQRLGMPAAWKRSRPDADGVVPDFTFDRVSELLDWSLLAEAARVR</sequence>
<dbReference type="PANTHER" id="PTHR43316">
    <property type="entry name" value="HYDROLASE, HALOACID DELAHOGENASE-RELATED"/>
    <property type="match status" value="1"/>
</dbReference>
<dbReference type="Proteomes" id="UP001212803">
    <property type="component" value="Chromosome"/>
</dbReference>
<dbReference type="InterPro" id="IPR051540">
    <property type="entry name" value="S-2-haloacid_dehalogenase"/>
</dbReference>